<protein>
    <submittedName>
        <fullName evidence="1">Uncharacterized protein</fullName>
    </submittedName>
</protein>
<reference evidence="1 2" key="1">
    <citation type="journal article" date="2024" name="Nat. Commun.">
        <title>Phylogenomics reveals the evolutionary origins of lichenization in chlorophyte algae.</title>
        <authorList>
            <person name="Puginier C."/>
            <person name="Libourel C."/>
            <person name="Otte J."/>
            <person name="Skaloud P."/>
            <person name="Haon M."/>
            <person name="Grisel S."/>
            <person name="Petersen M."/>
            <person name="Berrin J.G."/>
            <person name="Delaux P.M."/>
            <person name="Dal Grande F."/>
            <person name="Keller J."/>
        </authorList>
    </citation>
    <scope>NUCLEOTIDE SEQUENCE [LARGE SCALE GENOMIC DNA]</scope>
    <source>
        <strain evidence="1 2">SAG 2523</strain>
    </source>
</reference>
<evidence type="ECO:0000313" key="2">
    <source>
        <dbReference type="Proteomes" id="UP001485043"/>
    </source>
</evidence>
<dbReference type="EMBL" id="JALJOV010000393">
    <property type="protein sequence ID" value="KAK9864096.1"/>
    <property type="molecule type" value="Genomic_DNA"/>
</dbReference>
<name>A0AAW1T523_9CHLO</name>
<accession>A0AAW1T523</accession>
<comment type="caution">
    <text evidence="1">The sequence shown here is derived from an EMBL/GenBank/DDBJ whole genome shotgun (WGS) entry which is preliminary data.</text>
</comment>
<dbReference type="AlphaFoldDB" id="A0AAW1T523"/>
<sequence length="571" mass="61956">MLLDPSKTLPGAWQELTAHLQVSDNLQFLASYRKGNPPPSSRHADCLVAGLRGPWVLQADQINALLLLAEWNRQHQAGDEQETSVFQQAVETAQTMAAACLDKHDLLCAACLALGSAAGGLQPAEINQSAAIMMGAIHQAGSQLQAASLLPDLILGCTELLPHLQVCAGKWLLATLLSLWQGPAPGKQQQARCGGACLYSQPAGLWEACAEYRAAKDFWCRQEQACRHFFEQEAAFCSATPVAWMQQLDRVCRRQVLAGQGLEQVYMTNMLWLVSLWSRTSQLQSQASISAKEQAMLGVTLLNATSFLQPAHMRLSLATTAVRAALAHVSSLPQAAGALLRCLPACATDKDTASVHASRTQFLLQMAAPCLPVAPEGMRDEQGVDLALFYLHSPQPSAAAAAHAFLNACLPCLCEKEQIATIYIQRALQAFPSVTSEEMMRQALATMLRALPASSLVPLLAFRRMADSLWRQHALAEEQGVGQALPAARALLAILADCLLLVSFEVLPDTIQLMTKILQDMPPGLYASACQQVHEAISASDDHARKTKLVKWYQSTVRYPEDSHSQLHAPH</sequence>
<evidence type="ECO:0000313" key="1">
    <source>
        <dbReference type="EMBL" id="KAK9864096.1"/>
    </source>
</evidence>
<gene>
    <name evidence="1" type="ORF">WJX84_006135</name>
</gene>
<dbReference type="PANTHER" id="PTHR36337:SF1">
    <property type="entry name" value="OBSCURIN-LIKE PROTEIN"/>
    <property type="match status" value="1"/>
</dbReference>
<dbReference type="PANTHER" id="PTHR36337">
    <property type="entry name" value="OBSCURIN-LIKE PROTEIN"/>
    <property type="match status" value="1"/>
</dbReference>
<keyword evidence="2" id="KW-1185">Reference proteome</keyword>
<dbReference type="Proteomes" id="UP001485043">
    <property type="component" value="Unassembled WGS sequence"/>
</dbReference>
<organism evidence="1 2">
    <name type="scientific">Apatococcus fuscideae</name>
    <dbReference type="NCBI Taxonomy" id="2026836"/>
    <lineage>
        <taxon>Eukaryota</taxon>
        <taxon>Viridiplantae</taxon>
        <taxon>Chlorophyta</taxon>
        <taxon>core chlorophytes</taxon>
        <taxon>Trebouxiophyceae</taxon>
        <taxon>Chlorellales</taxon>
        <taxon>Chlorellaceae</taxon>
        <taxon>Apatococcus</taxon>
    </lineage>
</organism>
<proteinExistence type="predicted"/>